<dbReference type="PROSITE" id="PS50829">
    <property type="entry name" value="GYF"/>
    <property type="match status" value="1"/>
</dbReference>
<dbReference type="SUPFAM" id="SSF159042">
    <property type="entry name" value="Plus3-like"/>
    <property type="match status" value="1"/>
</dbReference>
<dbReference type="PROSITE" id="PS51925">
    <property type="entry name" value="SWIB_MDM2"/>
    <property type="match status" value="1"/>
</dbReference>
<feature type="compositionally biased region" description="Basic residues" evidence="4">
    <location>
        <begin position="1"/>
        <end position="12"/>
    </location>
</feature>
<dbReference type="SUPFAM" id="SSF47592">
    <property type="entry name" value="SWIB/MDM2 domain"/>
    <property type="match status" value="1"/>
</dbReference>
<dbReference type="AlphaFoldDB" id="A0ABC8VMC1"/>
<dbReference type="GO" id="GO:0008270">
    <property type="term" value="F:zinc ion binding"/>
    <property type="evidence" value="ECO:0007669"/>
    <property type="project" value="UniProtKB-KW"/>
</dbReference>
<feature type="domain" description="Plus3" evidence="6">
    <location>
        <begin position="390"/>
        <end position="523"/>
    </location>
</feature>
<dbReference type="Pfam" id="PF02213">
    <property type="entry name" value="GYF"/>
    <property type="match status" value="1"/>
</dbReference>
<dbReference type="PANTHER" id="PTHR46851:SF11">
    <property type="entry name" value="GYF DOMAIN-CONTAINING PROTEIN"/>
    <property type="match status" value="1"/>
</dbReference>
<dbReference type="InterPro" id="IPR011011">
    <property type="entry name" value="Znf_FYVE_PHD"/>
</dbReference>
<dbReference type="InterPro" id="IPR001965">
    <property type="entry name" value="Znf_PHD"/>
</dbReference>
<dbReference type="InterPro" id="IPR036885">
    <property type="entry name" value="SWIB_MDM2_dom_sf"/>
</dbReference>
<keyword evidence="3" id="KW-0862">Zinc</keyword>
<dbReference type="InterPro" id="IPR045894">
    <property type="entry name" value="At5g08430-like"/>
</dbReference>
<dbReference type="Gene3D" id="3.30.40.10">
    <property type="entry name" value="Zinc/RING finger domain, C3HC4 (zinc finger)"/>
    <property type="match status" value="1"/>
</dbReference>
<dbReference type="Proteomes" id="UP001497457">
    <property type="component" value="Chromosome 10rd"/>
</dbReference>
<dbReference type="SMART" id="SM00719">
    <property type="entry name" value="Plus3"/>
    <property type="match status" value="1"/>
</dbReference>
<reference evidence="8" key="1">
    <citation type="submission" date="2024-10" db="EMBL/GenBank/DDBJ databases">
        <authorList>
            <person name="Ryan C."/>
        </authorList>
    </citation>
    <scope>NUCLEOTIDE SEQUENCE [LARGE SCALE GENOMIC DNA]</scope>
</reference>
<dbReference type="SMART" id="SM00444">
    <property type="entry name" value="GYF"/>
    <property type="match status" value="1"/>
</dbReference>
<evidence type="ECO:0000313" key="9">
    <source>
        <dbReference type="Proteomes" id="UP001497457"/>
    </source>
</evidence>
<dbReference type="SUPFAM" id="SSF57903">
    <property type="entry name" value="FYVE/PHD zinc finger"/>
    <property type="match status" value="1"/>
</dbReference>
<accession>A0ABC8VMC1</accession>
<dbReference type="Gene3D" id="1.10.245.10">
    <property type="entry name" value="SWIB/MDM2 domain"/>
    <property type="match status" value="1"/>
</dbReference>
<dbReference type="SMART" id="SM00249">
    <property type="entry name" value="PHD"/>
    <property type="match status" value="1"/>
</dbReference>
<keyword evidence="1" id="KW-0479">Metal-binding</keyword>
<protein>
    <submittedName>
        <fullName evidence="8">Uncharacterized protein</fullName>
    </submittedName>
</protein>
<evidence type="ECO:0000256" key="4">
    <source>
        <dbReference type="SAM" id="MobiDB-lite"/>
    </source>
</evidence>
<evidence type="ECO:0000256" key="2">
    <source>
        <dbReference type="ARBA" id="ARBA00022771"/>
    </source>
</evidence>
<evidence type="ECO:0000259" key="6">
    <source>
        <dbReference type="PROSITE" id="PS51360"/>
    </source>
</evidence>
<keyword evidence="2" id="KW-0863">Zinc-finger</keyword>
<evidence type="ECO:0000259" key="7">
    <source>
        <dbReference type="PROSITE" id="PS51925"/>
    </source>
</evidence>
<keyword evidence="9" id="KW-1185">Reference proteome</keyword>
<dbReference type="EMBL" id="OZ075120">
    <property type="protein sequence ID" value="CAL4893645.1"/>
    <property type="molecule type" value="Genomic_DNA"/>
</dbReference>
<feature type="domain" description="DM2" evidence="7">
    <location>
        <begin position="260"/>
        <end position="343"/>
    </location>
</feature>
<dbReference type="SUPFAM" id="SSF55277">
    <property type="entry name" value="GYF domain"/>
    <property type="match status" value="1"/>
</dbReference>
<dbReference type="InterPro" id="IPR035445">
    <property type="entry name" value="GYF-like_dom_sf"/>
</dbReference>
<evidence type="ECO:0000256" key="3">
    <source>
        <dbReference type="ARBA" id="ARBA00022833"/>
    </source>
</evidence>
<dbReference type="InterPro" id="IPR003121">
    <property type="entry name" value="SWIB_MDM2_domain"/>
</dbReference>
<evidence type="ECO:0000256" key="1">
    <source>
        <dbReference type="ARBA" id="ARBA00022723"/>
    </source>
</evidence>
<dbReference type="Pfam" id="PF25980">
    <property type="entry name" value="NERD_plant"/>
    <property type="match status" value="1"/>
</dbReference>
<dbReference type="Pfam" id="PF02201">
    <property type="entry name" value="SWIB"/>
    <property type="match status" value="1"/>
</dbReference>
<dbReference type="InterPro" id="IPR058668">
    <property type="entry name" value="NERD_dom"/>
</dbReference>
<dbReference type="PROSITE" id="PS51360">
    <property type="entry name" value="PLUS3"/>
    <property type="match status" value="1"/>
</dbReference>
<proteinExistence type="predicted"/>
<gene>
    <name evidence="8" type="ORF">URODEC1_LOCUS4902</name>
</gene>
<dbReference type="Pfam" id="PF03126">
    <property type="entry name" value="Plus-3"/>
    <property type="match status" value="1"/>
</dbReference>
<dbReference type="InterPro" id="IPR003169">
    <property type="entry name" value="GYF"/>
</dbReference>
<feature type="region of interest" description="Disordered" evidence="4">
    <location>
        <begin position="1"/>
        <end position="44"/>
    </location>
</feature>
<evidence type="ECO:0000313" key="8">
    <source>
        <dbReference type="EMBL" id="CAL4893645.1"/>
    </source>
</evidence>
<feature type="domain" description="GYF" evidence="5">
    <location>
        <begin position="869"/>
        <end position="923"/>
    </location>
</feature>
<dbReference type="CDD" id="cd15568">
    <property type="entry name" value="PHD5_NSD"/>
    <property type="match status" value="1"/>
</dbReference>
<feature type="compositionally biased region" description="Acidic residues" evidence="4">
    <location>
        <begin position="219"/>
        <end position="235"/>
    </location>
</feature>
<dbReference type="Gene3D" id="3.30.1490.40">
    <property type="match status" value="1"/>
</dbReference>
<feature type="region of interest" description="Disordered" evidence="4">
    <location>
        <begin position="207"/>
        <end position="238"/>
    </location>
</feature>
<dbReference type="PANTHER" id="PTHR46851">
    <property type="entry name" value="OS01G0884500 PROTEIN"/>
    <property type="match status" value="1"/>
</dbReference>
<organism evidence="8 9">
    <name type="scientific">Urochloa decumbens</name>
    <dbReference type="NCBI Taxonomy" id="240449"/>
    <lineage>
        <taxon>Eukaryota</taxon>
        <taxon>Viridiplantae</taxon>
        <taxon>Streptophyta</taxon>
        <taxon>Embryophyta</taxon>
        <taxon>Tracheophyta</taxon>
        <taxon>Spermatophyta</taxon>
        <taxon>Magnoliopsida</taxon>
        <taxon>Liliopsida</taxon>
        <taxon>Poales</taxon>
        <taxon>Poaceae</taxon>
        <taxon>PACMAD clade</taxon>
        <taxon>Panicoideae</taxon>
        <taxon>Panicodae</taxon>
        <taxon>Paniceae</taxon>
        <taxon>Melinidinae</taxon>
        <taxon>Urochloa</taxon>
    </lineage>
</organism>
<name>A0ABC8VMC1_9POAL</name>
<dbReference type="InterPro" id="IPR036128">
    <property type="entry name" value="Plus3-like_sf"/>
</dbReference>
<dbReference type="Gene3D" id="3.90.70.200">
    <property type="entry name" value="Plus-3 domain"/>
    <property type="match status" value="1"/>
</dbReference>
<evidence type="ECO:0000259" key="5">
    <source>
        <dbReference type="PROSITE" id="PS50829"/>
    </source>
</evidence>
<dbReference type="InterPro" id="IPR013083">
    <property type="entry name" value="Znf_RING/FYVE/PHD"/>
</dbReference>
<dbReference type="InterPro" id="IPR004343">
    <property type="entry name" value="Plus-3_dom"/>
</dbReference>
<feature type="compositionally biased region" description="Basic and acidic residues" evidence="4">
    <location>
        <begin position="207"/>
        <end position="218"/>
    </location>
</feature>
<sequence>MGNPRSGRRRRASGGAGGGSRSKRPRWVADEEEEEQQEEEAKAGEAVDGEDLCFVCKDGGDLRVCDYRSCHKAYHPVCVGKDSDFLNSDEEFICEWHTCFICKGRSRYHCFCCPRHTFCQGCVAQAEFVPVLRKTKGFCINCLRMAIMIERNVDVDSDGERADFNDRATYEFLFKEYWEIVRDKEGMTPDKLEQAYAILKRGQNCKQDPDLEKLPDEERNSDDEFVGQSDDSDEELSSRAKLNRTAMKIKSFLKGGKSTRNGFVGWGSKELIEFLSSIGKDTSETLDQFRVAEVVKEYIRQKDLLQKDKKKLVICDDKLQPLFRKSKVKYNRIYYLLENHIAANMISEDESLASSEDNSDSFMTKKARVASYQSSAPKRNPEINKSCFASIVRDNINLIYLRRSLVVDLLKEPDTFESKVIGCFVRIKNDPKDYTFHMHKKLHQLGQVTGIRKTTEEDKIKDISDVLLCISNMPDVSISVLSDGDFDEEECQDLRLLAQNKSFKRYTVGELEEKARSLRRDIMSHWINRELQRLDKLIDIANEKGWRNDKHEYLDKKQLLCKPSEQQRLLEEVPRVIPEIEDGKDTEVQVTTIDRSTKKSTVAFQGTKTGSTRSLKRCSEEKYKGTNVTRASFLKSTVEEKFKATNGDADGGAAVIRTQKQLTEANNVSDIPSVQNLDVKGAEASEVSIDGDTSGANVQRSIEANNVCHIPSVQNLDTRGTEAGADGDIARAIVQRRSIEATKANTAGDVSGTFVEKQGVKGAEAGVDGDTAGTIVERRSIEATKANTAGDVPGTFVEKRGAKATDAITIGDDDDDLHDKSGQVTVVDLEADDAGDTPQAQHKANNISRRGHRNRKVMPVMPEPGASQRCMWHYIDPQGDEQGPFTIVHLHNWWNNRFFPNDFRVWKTGQTSDASILLTDALQMYFTGEWGSGALPSCK</sequence>